<dbReference type="InterPro" id="IPR001611">
    <property type="entry name" value="Leu-rich_rpt"/>
</dbReference>
<evidence type="ECO:0000256" key="5">
    <source>
        <dbReference type="ARBA" id="ARBA00022737"/>
    </source>
</evidence>
<dbReference type="Gene3D" id="3.30.70.330">
    <property type="match status" value="1"/>
</dbReference>
<dbReference type="Pfam" id="PF03943">
    <property type="entry name" value="TAP_C"/>
    <property type="match status" value="1"/>
</dbReference>
<dbReference type="PROSITE" id="PS50177">
    <property type="entry name" value="NTF2_DOMAIN"/>
    <property type="match status" value="1"/>
</dbReference>
<evidence type="ECO:0000313" key="10">
    <source>
        <dbReference type="EnsemblMetazoa" id="ASTEI00585-PA"/>
    </source>
</evidence>
<keyword evidence="6" id="KW-0509">mRNA transport</keyword>
<dbReference type="InterPro" id="IPR015245">
    <property type="entry name" value="Tap_RNA-bd"/>
</dbReference>
<dbReference type="CDD" id="cd00780">
    <property type="entry name" value="NTF2"/>
    <property type="match status" value="1"/>
</dbReference>
<dbReference type="Gene3D" id="1.10.8.10">
    <property type="entry name" value="DNA helicase RuvA subunit, C-terminal domain"/>
    <property type="match status" value="1"/>
</dbReference>
<dbReference type="SUPFAM" id="SSF54427">
    <property type="entry name" value="NTF2-like"/>
    <property type="match status" value="1"/>
</dbReference>
<evidence type="ECO:0008006" key="12">
    <source>
        <dbReference type="Google" id="ProtNLM"/>
    </source>
</evidence>
<comment type="similarity">
    <text evidence="2">Belongs to the NXF family.</text>
</comment>
<name>A0A182XWJ9_ANOST</name>
<accession>A0A182XWJ9</accession>
<dbReference type="InterPro" id="IPR005637">
    <property type="entry name" value="TAP_C_dom"/>
</dbReference>
<dbReference type="VEuPathDB" id="VectorBase:ASTE004514"/>
<evidence type="ECO:0000256" key="8">
    <source>
        <dbReference type="ARBA" id="ARBA00023242"/>
    </source>
</evidence>
<reference evidence="10" key="2">
    <citation type="submission" date="2020-05" db="UniProtKB">
        <authorList>
            <consortium name="EnsemblMetazoa"/>
        </authorList>
    </citation>
    <scope>IDENTIFICATION</scope>
    <source>
        <strain evidence="10">Indian</strain>
    </source>
</reference>
<dbReference type="RefSeq" id="XP_035895109.1">
    <property type="nucleotide sequence ID" value="XM_036039216.1"/>
</dbReference>
<dbReference type="InterPro" id="IPR035979">
    <property type="entry name" value="RBD_domain_sf"/>
</dbReference>
<dbReference type="Pfam" id="PF09162">
    <property type="entry name" value="Tap-RNA_bind"/>
    <property type="match status" value="1"/>
</dbReference>
<dbReference type="PROSITE" id="PS51281">
    <property type="entry name" value="TAP_C"/>
    <property type="match status" value="1"/>
</dbReference>
<dbReference type="InterPro" id="IPR032710">
    <property type="entry name" value="NTF2-like_dom_sf"/>
</dbReference>
<keyword evidence="3" id="KW-0813">Transport</keyword>
<dbReference type="InterPro" id="IPR057125">
    <property type="entry name" value="NXF1/2/3/5-like_LRR"/>
</dbReference>
<dbReference type="SUPFAM" id="SSF52058">
    <property type="entry name" value="L domain-like"/>
    <property type="match status" value="1"/>
</dbReference>
<proteinExistence type="inferred from homology"/>
<dbReference type="InterPro" id="IPR018222">
    <property type="entry name" value="Nuclear_transport_factor_2_euk"/>
</dbReference>
<dbReference type="FunFam" id="3.80.10.10:FF:000384">
    <property type="entry name" value="Nuclear RNA export factor 1"/>
    <property type="match status" value="1"/>
</dbReference>
<dbReference type="SUPFAM" id="SSF46934">
    <property type="entry name" value="UBA-like"/>
    <property type="match status" value="1"/>
</dbReference>
<organism evidence="10 11">
    <name type="scientific">Anopheles stephensi</name>
    <name type="common">Indo-Pakistan malaria mosquito</name>
    <dbReference type="NCBI Taxonomy" id="30069"/>
    <lineage>
        <taxon>Eukaryota</taxon>
        <taxon>Metazoa</taxon>
        <taxon>Ecdysozoa</taxon>
        <taxon>Arthropoda</taxon>
        <taxon>Hexapoda</taxon>
        <taxon>Insecta</taxon>
        <taxon>Pterygota</taxon>
        <taxon>Neoptera</taxon>
        <taxon>Endopterygota</taxon>
        <taxon>Diptera</taxon>
        <taxon>Nematocera</taxon>
        <taxon>Culicoidea</taxon>
        <taxon>Culicidae</taxon>
        <taxon>Anophelinae</taxon>
        <taxon>Anopheles</taxon>
    </lineage>
</organism>
<comment type="subcellular location">
    <subcellularLocation>
        <location evidence="1">Nucleus</location>
        <location evidence="1">Nucleoplasm</location>
    </subcellularLocation>
</comment>
<protein>
    <recommendedName>
        <fullName evidence="12">NTF2 domain-containing protein</fullName>
    </recommendedName>
</protein>
<dbReference type="Proteomes" id="UP000076408">
    <property type="component" value="Unassembled WGS sequence"/>
</dbReference>
<feature type="compositionally biased region" description="Low complexity" evidence="9">
    <location>
        <begin position="1"/>
        <end position="10"/>
    </location>
</feature>
<dbReference type="InterPro" id="IPR030217">
    <property type="entry name" value="NXF_fam"/>
</dbReference>
<feature type="compositionally biased region" description="Basic and acidic residues" evidence="9">
    <location>
        <begin position="31"/>
        <end position="52"/>
    </location>
</feature>
<dbReference type="VEuPathDB" id="VectorBase:ASTEI20_041002"/>
<dbReference type="STRING" id="30069.A0A182XWJ9"/>
<evidence type="ECO:0000256" key="6">
    <source>
        <dbReference type="ARBA" id="ARBA00022816"/>
    </source>
</evidence>
<dbReference type="FunFam" id="3.10.450.50:FF:000004">
    <property type="entry name" value="Nuclear RNA export factor 1"/>
    <property type="match status" value="1"/>
</dbReference>
<dbReference type="OrthoDB" id="25872at2759"/>
<dbReference type="GO" id="GO:0005635">
    <property type="term" value="C:nuclear envelope"/>
    <property type="evidence" value="ECO:0007669"/>
    <property type="project" value="UniProtKB-ARBA"/>
</dbReference>
<evidence type="ECO:0000256" key="4">
    <source>
        <dbReference type="ARBA" id="ARBA00022614"/>
    </source>
</evidence>
<dbReference type="InterPro" id="IPR009060">
    <property type="entry name" value="UBA-like_sf"/>
</dbReference>
<dbReference type="EnsemblMetazoa" id="ASTEI00585-RA">
    <property type="protein sequence ID" value="ASTEI00585-PA"/>
    <property type="gene ID" value="ASTEI00585"/>
</dbReference>
<dbReference type="PROSITE" id="PS51450">
    <property type="entry name" value="LRR"/>
    <property type="match status" value="1"/>
</dbReference>
<dbReference type="Gene3D" id="3.80.10.10">
    <property type="entry name" value="Ribonuclease Inhibitor"/>
    <property type="match status" value="1"/>
</dbReference>
<sequence>MPKNFRNGNTRGRGGRNNGGDRFYDASEVINRGHDDRTERGGDWNDRNRNDRNMTNVQRRVSFKPFNGGRGKGRITENQMRAHFNDDDEAMGGDTFDSGSAPGRLNNRFINRQRRSGSPIPRGVSNGGNLSKKLFKPTNSNWFEVKIPYGHKYEKDFILRSIQQKLSPMVFIPLYYKTGEFAATFYVEGFQVATAIQQASRTIECPDGRRLTLNVRNNQPPTQMNEQLKSRMKQAMVKRYNPHTKALDLAKFHADPDLSDIFCALARPQIMLAAIDIIAEHIPELQALNLNENRLYMLDHMKSMANKLPHLKILHLAKNRIPYLTTLDSLKNLKLVELNLEDNPLRKQFDDNTSYISEVRKRFPKVIKLDNIDLPPPISFDIPEDDMKLPDAKASFLCDAGGSDIVRQFLEQYFAIYDSDNRQPLLEAYHEHAMFSHTVNTFNQSNQQKMSVYLSGTRNIKHKTDLDSRCRFLKQGRLPVVTHLSSLPPTKHDLMSFAVDLTLFTPHMLQLTVNGVFKERKSNANAEPMRAFQRTFVIVPANGGFCIRNEMLHITVATRLQEDKCFKPVNSAVMTQPITPAPPSAISSTITSPSMVPDDNTKLQMIQALSAQTNMTTEWSKLCLQENNWDYQRAEFAFAELHKQNRIPPGAFITN</sequence>
<keyword evidence="7" id="KW-0694">RNA-binding</keyword>
<evidence type="ECO:0000256" key="1">
    <source>
        <dbReference type="ARBA" id="ARBA00004642"/>
    </source>
</evidence>
<keyword evidence="5" id="KW-0677">Repeat</keyword>
<dbReference type="GO" id="GO:0005737">
    <property type="term" value="C:cytoplasm"/>
    <property type="evidence" value="ECO:0007669"/>
    <property type="project" value="InterPro"/>
</dbReference>
<dbReference type="SUPFAM" id="SSF54928">
    <property type="entry name" value="RNA-binding domain, RBD"/>
    <property type="match status" value="1"/>
</dbReference>
<evidence type="ECO:0000256" key="3">
    <source>
        <dbReference type="ARBA" id="ARBA00022448"/>
    </source>
</evidence>
<reference evidence="11" key="1">
    <citation type="journal article" date="2014" name="Genome Biol.">
        <title>Genome analysis of a major urban malaria vector mosquito, Anopheles stephensi.</title>
        <authorList>
            <person name="Jiang X."/>
            <person name="Peery A."/>
            <person name="Hall A.B."/>
            <person name="Sharma A."/>
            <person name="Chen X.G."/>
            <person name="Waterhouse R.M."/>
            <person name="Komissarov A."/>
            <person name="Riehle M.M."/>
            <person name="Shouche Y."/>
            <person name="Sharakhova M.V."/>
            <person name="Lawson D."/>
            <person name="Pakpour N."/>
            <person name="Arensburger P."/>
            <person name="Davidson V.L."/>
            <person name="Eiglmeier K."/>
            <person name="Emrich S."/>
            <person name="George P."/>
            <person name="Kennedy R.C."/>
            <person name="Mane S.P."/>
            <person name="Maslen G."/>
            <person name="Oringanje C."/>
            <person name="Qi Y."/>
            <person name="Settlage R."/>
            <person name="Tojo M."/>
            <person name="Tubio J.M."/>
            <person name="Unger M.F."/>
            <person name="Wang B."/>
            <person name="Vernick K.D."/>
            <person name="Ribeiro J.M."/>
            <person name="James A.A."/>
            <person name="Michel K."/>
            <person name="Riehle M.A."/>
            <person name="Luckhart S."/>
            <person name="Sharakhov I.V."/>
            <person name="Tu Z."/>
        </authorList>
    </citation>
    <scope>NUCLEOTIDE SEQUENCE [LARGE SCALE GENOMIC DNA]</scope>
    <source>
        <strain evidence="11">Indian</strain>
    </source>
</reference>
<dbReference type="SMART" id="SM00804">
    <property type="entry name" value="TAP_C"/>
    <property type="match status" value="1"/>
</dbReference>
<evidence type="ECO:0000256" key="7">
    <source>
        <dbReference type="ARBA" id="ARBA00022884"/>
    </source>
</evidence>
<dbReference type="InterPro" id="IPR002075">
    <property type="entry name" value="NTF2_dom"/>
</dbReference>
<keyword evidence="11" id="KW-1185">Reference proteome</keyword>
<dbReference type="GO" id="GO:0003723">
    <property type="term" value="F:RNA binding"/>
    <property type="evidence" value="ECO:0007669"/>
    <property type="project" value="UniProtKB-KW"/>
</dbReference>
<evidence type="ECO:0000313" key="11">
    <source>
        <dbReference type="Proteomes" id="UP000076408"/>
    </source>
</evidence>
<dbReference type="PANTHER" id="PTHR10662">
    <property type="entry name" value="NUCLEAR RNA EXPORT FACTOR"/>
    <property type="match status" value="1"/>
</dbReference>
<dbReference type="VEuPathDB" id="VectorBase:ASTEI00585"/>
<dbReference type="InterPro" id="IPR012677">
    <property type="entry name" value="Nucleotide-bd_a/b_plait_sf"/>
</dbReference>
<keyword evidence="8" id="KW-0539">Nucleus</keyword>
<evidence type="ECO:0000256" key="2">
    <source>
        <dbReference type="ARBA" id="ARBA00009285"/>
    </source>
</evidence>
<dbReference type="GO" id="GO:0016973">
    <property type="term" value="P:poly(A)+ mRNA export from nucleus"/>
    <property type="evidence" value="ECO:0007669"/>
    <property type="project" value="TreeGrafter"/>
</dbReference>
<dbReference type="CDD" id="cd14342">
    <property type="entry name" value="UBA_TAP-C"/>
    <property type="match status" value="1"/>
</dbReference>
<dbReference type="PANTHER" id="PTHR10662:SF22">
    <property type="entry name" value="NUCLEAR RNA EXPORT FACTOR 1"/>
    <property type="match status" value="1"/>
</dbReference>
<dbReference type="AlphaFoldDB" id="A0A182XWJ9"/>
<feature type="region of interest" description="Disordered" evidence="9">
    <location>
        <begin position="1"/>
        <end position="74"/>
    </location>
</feature>
<dbReference type="OMA" id="YGGHEAW"/>
<keyword evidence="4" id="KW-0433">Leucine-rich repeat</keyword>
<dbReference type="FunFam" id="1.10.8.10:FF:000018">
    <property type="entry name" value="Nuclear RNA export factor 1"/>
    <property type="match status" value="1"/>
</dbReference>
<dbReference type="InterPro" id="IPR032675">
    <property type="entry name" value="LRR_dom_sf"/>
</dbReference>
<dbReference type="KEGG" id="aste:118504574"/>
<dbReference type="Pfam" id="PF22602">
    <property type="entry name" value="NXF_NTF2"/>
    <property type="match status" value="1"/>
</dbReference>
<dbReference type="GO" id="GO:0005654">
    <property type="term" value="C:nucleoplasm"/>
    <property type="evidence" value="ECO:0007669"/>
    <property type="project" value="UniProtKB-SubCell"/>
</dbReference>
<dbReference type="Pfam" id="PF24048">
    <property type="entry name" value="LRR_NXF1-5"/>
    <property type="match status" value="1"/>
</dbReference>
<evidence type="ECO:0000256" key="9">
    <source>
        <dbReference type="SAM" id="MobiDB-lite"/>
    </source>
</evidence>
<dbReference type="GeneID" id="118504574"/>
<dbReference type="Gene3D" id="3.10.450.50">
    <property type="match status" value="1"/>
</dbReference>